<reference evidence="2" key="1">
    <citation type="journal article" date="2019" name="Sci. Rep.">
        <title>Draft genome of Tanacetum cinerariifolium, the natural source of mosquito coil.</title>
        <authorList>
            <person name="Yamashiro T."/>
            <person name="Shiraishi A."/>
            <person name="Satake H."/>
            <person name="Nakayama K."/>
        </authorList>
    </citation>
    <scope>NUCLEOTIDE SEQUENCE</scope>
</reference>
<dbReference type="AlphaFoldDB" id="A0A6L2P259"/>
<evidence type="ECO:0000256" key="1">
    <source>
        <dbReference type="SAM" id="MobiDB-lite"/>
    </source>
</evidence>
<organism evidence="2">
    <name type="scientific">Tanacetum cinerariifolium</name>
    <name type="common">Dalmatian daisy</name>
    <name type="synonym">Chrysanthemum cinerariifolium</name>
    <dbReference type="NCBI Taxonomy" id="118510"/>
    <lineage>
        <taxon>Eukaryota</taxon>
        <taxon>Viridiplantae</taxon>
        <taxon>Streptophyta</taxon>
        <taxon>Embryophyta</taxon>
        <taxon>Tracheophyta</taxon>
        <taxon>Spermatophyta</taxon>
        <taxon>Magnoliopsida</taxon>
        <taxon>eudicotyledons</taxon>
        <taxon>Gunneridae</taxon>
        <taxon>Pentapetalae</taxon>
        <taxon>asterids</taxon>
        <taxon>campanulids</taxon>
        <taxon>Asterales</taxon>
        <taxon>Asteraceae</taxon>
        <taxon>Asteroideae</taxon>
        <taxon>Anthemideae</taxon>
        <taxon>Anthemidinae</taxon>
        <taxon>Tanacetum</taxon>
    </lineage>
</organism>
<dbReference type="EMBL" id="BKCJ010010385">
    <property type="protein sequence ID" value="GEU91352.1"/>
    <property type="molecule type" value="Genomic_DNA"/>
</dbReference>
<evidence type="ECO:0008006" key="3">
    <source>
        <dbReference type="Google" id="ProtNLM"/>
    </source>
</evidence>
<feature type="region of interest" description="Disordered" evidence="1">
    <location>
        <begin position="1"/>
        <end position="49"/>
    </location>
</feature>
<name>A0A6L2P259_TANCI</name>
<proteinExistence type="predicted"/>
<dbReference type="PANTHER" id="PTHR45023">
    <property type="match status" value="1"/>
</dbReference>
<gene>
    <name evidence="2" type="ORF">Tci_063330</name>
</gene>
<protein>
    <recommendedName>
        <fullName evidence="3">Myb-like domain-containing protein</fullName>
    </recommendedName>
</protein>
<comment type="caution">
    <text evidence="2">The sequence shown here is derived from an EMBL/GenBank/DDBJ whole genome shotgun (WGS) entry which is preliminary data.</text>
</comment>
<evidence type="ECO:0000313" key="2">
    <source>
        <dbReference type="EMBL" id="GEU91352.1"/>
    </source>
</evidence>
<accession>A0A6L2P259</accession>
<sequence>MYSPRYSEDMYQNTAREESPVKVTAPPPKPSRRRQKRMDSIPNEDAPRCTTWNNEEEIALCKGWVHVSENSAKGNARNTDGFWTEVLDYLGKKTKQLGRRTYNMVNRKWNMVRSNVARFYGVHANVLHRAQDSGAGEEEYFNKAILDYEAEFEGQSERTVDDMTDETLARLMVYELTTQIASAMAMKKKECAAYMEIKRGGGMS</sequence>
<dbReference type="PANTHER" id="PTHR45023:SF13">
    <property type="entry name" value="PUTATIVE-RELATED"/>
    <property type="match status" value="1"/>
</dbReference>